<accession>A0AA96JTW6</accession>
<proteinExistence type="predicted"/>
<dbReference type="Proteomes" id="UP001302719">
    <property type="component" value="Chromosome"/>
</dbReference>
<dbReference type="AlphaFoldDB" id="A0AA96JTW6"/>
<protein>
    <recommendedName>
        <fullName evidence="3">Phosphoribosylpyrophosphate synthetase</fullName>
    </recommendedName>
</protein>
<evidence type="ECO:0000313" key="1">
    <source>
        <dbReference type="EMBL" id="WNM60028.1"/>
    </source>
</evidence>
<evidence type="ECO:0008006" key="3">
    <source>
        <dbReference type="Google" id="ProtNLM"/>
    </source>
</evidence>
<evidence type="ECO:0000313" key="2">
    <source>
        <dbReference type="Proteomes" id="UP001302719"/>
    </source>
</evidence>
<reference evidence="1 2" key="1">
    <citation type="submission" date="2023-01" db="EMBL/GenBank/DDBJ databases">
        <title>Cultivation and genomic characterization of new, ubiquitous marine nitrite-oxidizing bacteria from the Nitrospirales.</title>
        <authorList>
            <person name="Mueller A.J."/>
            <person name="Daebeler A."/>
            <person name="Herbold C.W."/>
            <person name="Kirkegaard R.H."/>
            <person name="Daims H."/>
        </authorList>
    </citation>
    <scope>NUCLEOTIDE SEQUENCE [LARGE SCALE GENOMIC DNA]</scope>
    <source>
        <strain evidence="1 2">VA</strain>
    </source>
</reference>
<dbReference type="KEGG" id="nall:PP769_09805"/>
<name>A0AA96JTW6_9BACT</name>
<gene>
    <name evidence="1" type="ORF">PP769_09805</name>
</gene>
<dbReference type="RefSeq" id="WP_312646954.1">
    <property type="nucleotide sequence ID" value="NZ_CP116967.1"/>
</dbReference>
<organism evidence="1 2">
    <name type="scientific">Candidatus Nitrospira allomarina</name>
    <dbReference type="NCBI Taxonomy" id="3020900"/>
    <lineage>
        <taxon>Bacteria</taxon>
        <taxon>Pseudomonadati</taxon>
        <taxon>Nitrospirota</taxon>
        <taxon>Nitrospiria</taxon>
        <taxon>Nitrospirales</taxon>
        <taxon>Nitrospiraceae</taxon>
        <taxon>Nitrospira</taxon>
    </lineage>
</organism>
<dbReference type="EMBL" id="CP116967">
    <property type="protein sequence ID" value="WNM60028.1"/>
    <property type="molecule type" value="Genomic_DNA"/>
</dbReference>
<keyword evidence="2" id="KW-1185">Reference proteome</keyword>
<sequence>MCGRNRKTFKPEELSIREHHRFEGISDPDDESVVYAVETHDRLRGTIVDAYGIYANSELDAFLEKVNMQEER</sequence>